<dbReference type="Proteomes" id="UP000515307">
    <property type="component" value="Chromosome"/>
</dbReference>
<dbReference type="PANTHER" id="PTHR43133">
    <property type="entry name" value="RNA POLYMERASE ECF-TYPE SIGMA FACTO"/>
    <property type="match status" value="1"/>
</dbReference>
<organism evidence="7 8">
    <name type="scientific">Streptomyces finlayi</name>
    <dbReference type="NCBI Taxonomy" id="67296"/>
    <lineage>
        <taxon>Bacteria</taxon>
        <taxon>Bacillati</taxon>
        <taxon>Actinomycetota</taxon>
        <taxon>Actinomycetes</taxon>
        <taxon>Kitasatosporales</taxon>
        <taxon>Streptomycetaceae</taxon>
        <taxon>Streptomyces</taxon>
    </lineage>
</organism>
<dbReference type="PANTHER" id="PTHR43133:SF52">
    <property type="entry name" value="ECF RNA POLYMERASE SIGMA FACTOR SIGL"/>
    <property type="match status" value="1"/>
</dbReference>
<dbReference type="InterPro" id="IPR036388">
    <property type="entry name" value="WH-like_DNA-bd_sf"/>
</dbReference>
<dbReference type="EMBL" id="CP045702">
    <property type="protein sequence ID" value="QNE75975.1"/>
    <property type="molecule type" value="Genomic_DNA"/>
</dbReference>
<accession>A0A7G7BKW0</accession>
<name>A0A7G7BKW0_9ACTN</name>
<dbReference type="Pfam" id="PF08281">
    <property type="entry name" value="Sigma70_r4_2"/>
    <property type="match status" value="1"/>
</dbReference>
<evidence type="ECO:0000256" key="1">
    <source>
        <dbReference type="ARBA" id="ARBA00010641"/>
    </source>
</evidence>
<evidence type="ECO:0000313" key="8">
    <source>
        <dbReference type="Proteomes" id="UP000515307"/>
    </source>
</evidence>
<dbReference type="RefSeq" id="WP_185299470.1">
    <property type="nucleotide sequence ID" value="NZ_CP045702.1"/>
</dbReference>
<dbReference type="Gene3D" id="1.10.10.10">
    <property type="entry name" value="Winged helix-like DNA-binding domain superfamily/Winged helix DNA-binding domain"/>
    <property type="match status" value="1"/>
</dbReference>
<evidence type="ECO:0000256" key="5">
    <source>
        <dbReference type="ARBA" id="ARBA00023163"/>
    </source>
</evidence>
<dbReference type="GO" id="GO:0016987">
    <property type="term" value="F:sigma factor activity"/>
    <property type="evidence" value="ECO:0007669"/>
    <property type="project" value="UniProtKB-KW"/>
</dbReference>
<gene>
    <name evidence="7" type="ORF">F0344_16215</name>
</gene>
<evidence type="ECO:0000256" key="3">
    <source>
        <dbReference type="ARBA" id="ARBA00023082"/>
    </source>
</evidence>
<sequence length="175" mass="19613">MAARRTVRPQARNTRTSLTDPAIISRIRAVLALGGVPWDQLDDGVQQVRVKLLEATPLGQVRNEEAWLMVVAARVAADWHRTQKRDTALRQRLANRWSRWPPKHPQEDRMLALAVADALETLPAGQRQVLTLRFYADLTVRDIAGLLDIPEGTVKSRLHTAVGAMRAYLSAQDVI</sequence>
<feature type="domain" description="RNA polymerase sigma factor 70 region 4 type 2" evidence="6">
    <location>
        <begin position="114"/>
        <end position="162"/>
    </location>
</feature>
<evidence type="ECO:0000313" key="7">
    <source>
        <dbReference type="EMBL" id="QNE75975.1"/>
    </source>
</evidence>
<comment type="similarity">
    <text evidence="1">Belongs to the sigma-70 factor family. ECF subfamily.</text>
</comment>
<reference evidence="8" key="1">
    <citation type="submission" date="2019-10" db="EMBL/GenBank/DDBJ databases">
        <title>Antimicrobial potential of Antarctic Bacteria.</title>
        <authorList>
            <person name="Benaud N."/>
            <person name="Edwards R.J."/>
            <person name="Ferrari B.C."/>
        </authorList>
    </citation>
    <scope>NUCLEOTIDE SEQUENCE [LARGE SCALE GENOMIC DNA]</scope>
    <source>
        <strain evidence="8">NBSH44</strain>
    </source>
</reference>
<dbReference type="CDD" id="cd06171">
    <property type="entry name" value="Sigma70_r4"/>
    <property type="match status" value="1"/>
</dbReference>
<dbReference type="NCBIfam" id="TIGR02937">
    <property type="entry name" value="sigma70-ECF"/>
    <property type="match status" value="1"/>
</dbReference>
<dbReference type="InterPro" id="IPR013249">
    <property type="entry name" value="RNA_pol_sigma70_r4_t2"/>
</dbReference>
<protein>
    <submittedName>
        <fullName evidence="7">Sigma-70 family RNA polymerase sigma factor</fullName>
    </submittedName>
</protein>
<dbReference type="InterPro" id="IPR013324">
    <property type="entry name" value="RNA_pol_sigma_r3/r4-like"/>
</dbReference>
<keyword evidence="2" id="KW-0805">Transcription regulation</keyword>
<dbReference type="KEGG" id="sfiy:F0344_16215"/>
<evidence type="ECO:0000256" key="2">
    <source>
        <dbReference type="ARBA" id="ARBA00023015"/>
    </source>
</evidence>
<dbReference type="GO" id="GO:0003677">
    <property type="term" value="F:DNA binding"/>
    <property type="evidence" value="ECO:0007669"/>
    <property type="project" value="UniProtKB-KW"/>
</dbReference>
<keyword evidence="4" id="KW-0238">DNA-binding</keyword>
<dbReference type="Gene3D" id="1.10.1740.10">
    <property type="match status" value="1"/>
</dbReference>
<evidence type="ECO:0000256" key="4">
    <source>
        <dbReference type="ARBA" id="ARBA00023125"/>
    </source>
</evidence>
<dbReference type="InterPro" id="IPR039425">
    <property type="entry name" value="RNA_pol_sigma-70-like"/>
</dbReference>
<keyword evidence="5" id="KW-0804">Transcription</keyword>
<keyword evidence="8" id="KW-1185">Reference proteome</keyword>
<dbReference type="AlphaFoldDB" id="A0A7G7BKW0"/>
<dbReference type="GO" id="GO:0006352">
    <property type="term" value="P:DNA-templated transcription initiation"/>
    <property type="evidence" value="ECO:0007669"/>
    <property type="project" value="InterPro"/>
</dbReference>
<proteinExistence type="inferred from homology"/>
<dbReference type="SUPFAM" id="SSF88659">
    <property type="entry name" value="Sigma3 and sigma4 domains of RNA polymerase sigma factors"/>
    <property type="match status" value="1"/>
</dbReference>
<keyword evidence="3" id="KW-0731">Sigma factor</keyword>
<dbReference type="InterPro" id="IPR014284">
    <property type="entry name" value="RNA_pol_sigma-70_dom"/>
</dbReference>
<evidence type="ECO:0000259" key="6">
    <source>
        <dbReference type="Pfam" id="PF08281"/>
    </source>
</evidence>